<name>A0A8D8ZTH9_9HEMI</name>
<organism evidence="2">
    <name type="scientific">Cacopsylla melanoneura</name>
    <dbReference type="NCBI Taxonomy" id="428564"/>
    <lineage>
        <taxon>Eukaryota</taxon>
        <taxon>Metazoa</taxon>
        <taxon>Ecdysozoa</taxon>
        <taxon>Arthropoda</taxon>
        <taxon>Hexapoda</taxon>
        <taxon>Insecta</taxon>
        <taxon>Pterygota</taxon>
        <taxon>Neoptera</taxon>
        <taxon>Paraneoptera</taxon>
        <taxon>Hemiptera</taxon>
        <taxon>Sternorrhyncha</taxon>
        <taxon>Psylloidea</taxon>
        <taxon>Psyllidae</taxon>
        <taxon>Psyllinae</taxon>
        <taxon>Cacopsylla</taxon>
    </lineage>
</organism>
<feature type="transmembrane region" description="Helical" evidence="1">
    <location>
        <begin position="84"/>
        <end position="101"/>
    </location>
</feature>
<accession>A0A8D8ZTH9</accession>
<reference evidence="2" key="1">
    <citation type="submission" date="2021-05" db="EMBL/GenBank/DDBJ databases">
        <authorList>
            <person name="Alioto T."/>
            <person name="Alioto T."/>
            <person name="Gomez Garrido J."/>
        </authorList>
    </citation>
    <scope>NUCLEOTIDE SEQUENCE</scope>
</reference>
<evidence type="ECO:0000313" key="2">
    <source>
        <dbReference type="EMBL" id="CAG6751822.1"/>
    </source>
</evidence>
<sequence length="106" mass="12726">MNKINHLELCKGVSTGCYDLKFLQPDWGQIVACKHSFRHNFKRRSILWTPCHITHVYIVKVKYLRANHFANDLTRFHRGEMSKYTLGSYLFFTFYVLFNPVPHRLY</sequence>
<dbReference type="AlphaFoldDB" id="A0A8D8ZTH9"/>
<proteinExistence type="predicted"/>
<keyword evidence="1" id="KW-0472">Membrane</keyword>
<dbReference type="EMBL" id="HBUF01530997">
    <property type="protein sequence ID" value="CAG6751822.1"/>
    <property type="molecule type" value="Transcribed_RNA"/>
</dbReference>
<keyword evidence="1" id="KW-0812">Transmembrane</keyword>
<evidence type="ECO:0000256" key="1">
    <source>
        <dbReference type="SAM" id="Phobius"/>
    </source>
</evidence>
<protein>
    <submittedName>
        <fullName evidence="2">Uncharacterized protein</fullName>
    </submittedName>
</protein>
<keyword evidence="1" id="KW-1133">Transmembrane helix</keyword>